<organism evidence="2 3">
    <name type="scientific">Colletotrichum navitas</name>
    <dbReference type="NCBI Taxonomy" id="681940"/>
    <lineage>
        <taxon>Eukaryota</taxon>
        <taxon>Fungi</taxon>
        <taxon>Dikarya</taxon>
        <taxon>Ascomycota</taxon>
        <taxon>Pezizomycotina</taxon>
        <taxon>Sordariomycetes</taxon>
        <taxon>Hypocreomycetidae</taxon>
        <taxon>Glomerellales</taxon>
        <taxon>Glomerellaceae</taxon>
        <taxon>Colletotrichum</taxon>
        <taxon>Colletotrichum graminicola species complex</taxon>
    </lineage>
</organism>
<sequence>MIVEMRRYYESLSRPLGAWTGETETETERQKTKTETEETGKRLPTQSVHSSRWMKRHLRESHNSFPAKYVLALLQYLRTYAIRYDTISGVKASAPSFICYGTPIVARSLPSVGEEPSIHLRYRVPSSGIRRRKARYLPTGRLNSTGDSYLAPSPFTMCLLIVEAQTEGLRPVRSYMADNGERLGSR</sequence>
<dbReference type="AlphaFoldDB" id="A0AAD8V9L9"/>
<evidence type="ECO:0000313" key="3">
    <source>
        <dbReference type="Proteomes" id="UP001230504"/>
    </source>
</evidence>
<feature type="compositionally biased region" description="Basic and acidic residues" evidence="1">
    <location>
        <begin position="26"/>
        <end position="41"/>
    </location>
</feature>
<dbReference type="EMBL" id="JAHLJV010000008">
    <property type="protein sequence ID" value="KAK1597363.1"/>
    <property type="molecule type" value="Genomic_DNA"/>
</dbReference>
<evidence type="ECO:0000313" key="2">
    <source>
        <dbReference type="EMBL" id="KAK1597363.1"/>
    </source>
</evidence>
<feature type="region of interest" description="Disordered" evidence="1">
    <location>
        <begin position="19"/>
        <end position="53"/>
    </location>
</feature>
<comment type="caution">
    <text evidence="2">The sequence shown here is derived from an EMBL/GenBank/DDBJ whole genome shotgun (WGS) entry which is preliminary data.</text>
</comment>
<name>A0AAD8V9L9_9PEZI</name>
<accession>A0AAD8V9L9</accession>
<reference evidence="2" key="1">
    <citation type="submission" date="2021-06" db="EMBL/GenBank/DDBJ databases">
        <title>Comparative genomics, transcriptomics and evolutionary studies reveal genomic signatures of adaptation to plant cell wall in hemibiotrophic fungi.</title>
        <authorList>
            <consortium name="DOE Joint Genome Institute"/>
            <person name="Baroncelli R."/>
            <person name="Diaz J.F."/>
            <person name="Benocci T."/>
            <person name="Peng M."/>
            <person name="Battaglia E."/>
            <person name="Haridas S."/>
            <person name="Andreopoulos W."/>
            <person name="Labutti K."/>
            <person name="Pangilinan J."/>
            <person name="Floch G.L."/>
            <person name="Makela M.R."/>
            <person name="Henrissat B."/>
            <person name="Grigoriev I.V."/>
            <person name="Crouch J.A."/>
            <person name="De Vries R.P."/>
            <person name="Sukno S.A."/>
            <person name="Thon M.R."/>
        </authorList>
    </citation>
    <scope>NUCLEOTIDE SEQUENCE</scope>
    <source>
        <strain evidence="2">CBS 125086</strain>
    </source>
</reference>
<proteinExistence type="predicted"/>
<dbReference type="GeneID" id="85446933"/>
<protein>
    <submittedName>
        <fullName evidence="2">Uncharacterized protein</fullName>
    </submittedName>
</protein>
<dbReference type="RefSeq" id="XP_060418153.1">
    <property type="nucleotide sequence ID" value="XM_060562693.1"/>
</dbReference>
<evidence type="ECO:0000256" key="1">
    <source>
        <dbReference type="SAM" id="MobiDB-lite"/>
    </source>
</evidence>
<gene>
    <name evidence="2" type="ORF">LY79DRAFT_656580</name>
</gene>
<keyword evidence="3" id="KW-1185">Reference proteome</keyword>
<dbReference type="Proteomes" id="UP001230504">
    <property type="component" value="Unassembled WGS sequence"/>
</dbReference>